<organism evidence="8 9">
    <name type="scientific">Drosophila gunungcola</name>
    <name type="common">fruit fly</name>
    <dbReference type="NCBI Taxonomy" id="103775"/>
    <lineage>
        <taxon>Eukaryota</taxon>
        <taxon>Metazoa</taxon>
        <taxon>Ecdysozoa</taxon>
        <taxon>Arthropoda</taxon>
        <taxon>Hexapoda</taxon>
        <taxon>Insecta</taxon>
        <taxon>Pterygota</taxon>
        <taxon>Neoptera</taxon>
        <taxon>Endopterygota</taxon>
        <taxon>Diptera</taxon>
        <taxon>Brachycera</taxon>
        <taxon>Muscomorpha</taxon>
        <taxon>Ephydroidea</taxon>
        <taxon>Drosophilidae</taxon>
        <taxon>Drosophila</taxon>
        <taxon>Sophophora</taxon>
    </lineage>
</organism>
<dbReference type="Pfam" id="PF00145">
    <property type="entry name" value="DNA_methylase"/>
    <property type="match status" value="1"/>
</dbReference>
<gene>
    <name evidence="8" type="ORF">M5D96_004787</name>
</gene>
<evidence type="ECO:0000256" key="6">
    <source>
        <dbReference type="RuleBase" id="RU000416"/>
    </source>
</evidence>
<dbReference type="InterPro" id="IPR001525">
    <property type="entry name" value="C5_MeTfrase"/>
</dbReference>
<sequence>MGFRVLELFSGIGGMHYAFKYAQLEGEIVAAMDVNTVANAVYAHNYGSNVVKTRNIQSLNAKEVAKLQANLLLMSPPCQPHTRQGLQRDTEDKRSDALTHLCSLIPECKDLQYILMENVKGFESSQARNQFIEALEKAEFHWREFILTPTQFNVPNTRYRYYCIARKNQDFPFAGGKILEEMPGVKTGDQILSQISQILDKNVTSDFLVPDDVLTKRVMVMDIIHPTQSRSMCFTKGYTHYTEGTGSAFTPLSEAESHRIFELVKEIDESNQETGKSEEVLQQRLDLLHQVKLRYFTPREVARLMSFPEEFEFPAETTNRQKYRLLGNSINVKVTTVKDSHIVKIAVERENHMAQLINLDQRHPLASKIQDICNGWAISDHQNYALQFCESNNQKYVTEKNRNEIKNGSVLRLQYSPSKTASDAMEVLLNGNPQEKAQRLKELTSLSTDHTFALEFIKEKGLDTLIKMIEDGGQTNEDILKYSLASFVELMEHGTVSWEVPENSFVARNIEIVRNFQKYPTNCGESALSNLENIVMCSNKHVLVAEDIKLQDILRLLQEVNSPVMRQNAIALLNALFVKADEARRRTIAHTISAKQFRLALIGNGLGTEMTHQLYVLQTLTLGLLEKRMRMKMNAQDQDAHEKIKELRRIAFDDHTNALNQNDDHIRRGGGSGAGNVNFSQYYKKLGFKCDINPAQDFIETPPGILALDCMVYFARNYTQQYAKIVRENSCRADEHECPFGRTSIELVKVLCDILRIGEPPAEQSGDFQPMFFTHDSPFEEFFCICVITLNRTWKDMRATAEDFTTTFSVVREQIQRTLKLRPENLEDFRNKIALLTYQQITTLRQQERTSKEECDSTASAIVKLKEKISPHILELIKQQRLSFLVEGTRFAKYLRGTRTKDKFWYARLSPNHKVIHYGDCDEKNIPTMEELPKKLPISEIKQLLEGKECPHMKETRIRKSAVNLAFSITFENMEHSTLDFVAPDESIFNYWTDGINALLCQPMVSKQKNEDFDTLLSMEIKLRLLDTEGVDISKDPPPIPEDPENYDFCFES</sequence>
<dbReference type="InterPro" id="IPR050750">
    <property type="entry name" value="C5-MTase"/>
</dbReference>
<dbReference type="InterPro" id="IPR016024">
    <property type="entry name" value="ARM-type_fold"/>
</dbReference>
<dbReference type="InterPro" id="IPR024574">
    <property type="entry name" value="ELMO_ARM"/>
</dbReference>
<dbReference type="SUPFAM" id="SSF48371">
    <property type="entry name" value="ARM repeat"/>
    <property type="match status" value="1"/>
</dbReference>
<dbReference type="GO" id="GO:0005634">
    <property type="term" value="C:nucleus"/>
    <property type="evidence" value="ECO:0007669"/>
    <property type="project" value="TreeGrafter"/>
</dbReference>
<dbReference type="InterPro" id="IPR029063">
    <property type="entry name" value="SAM-dependent_MTases_sf"/>
</dbReference>
<protein>
    <recommendedName>
        <fullName evidence="7">ELMO domain-containing protein</fullName>
    </recommendedName>
</protein>
<dbReference type="InterPro" id="IPR001849">
    <property type="entry name" value="PH_domain"/>
</dbReference>
<dbReference type="Proteomes" id="UP001059596">
    <property type="component" value="Unassembled WGS sequence"/>
</dbReference>
<comment type="caution">
    <text evidence="8">The sequence shown here is derived from an EMBL/GenBank/DDBJ whole genome shotgun (WGS) entry which is preliminary data.</text>
</comment>
<dbReference type="EMBL" id="JAMKOV010000002">
    <property type="protein sequence ID" value="KAI8043455.1"/>
    <property type="molecule type" value="Genomic_DNA"/>
</dbReference>
<dbReference type="Gene3D" id="3.90.120.10">
    <property type="entry name" value="DNA Methylase, subunit A, domain 2"/>
    <property type="match status" value="1"/>
</dbReference>
<dbReference type="InterPro" id="IPR006816">
    <property type="entry name" value="ELMO_dom"/>
</dbReference>
<dbReference type="SUPFAM" id="SSF53335">
    <property type="entry name" value="S-adenosyl-L-methionine-dependent methyltransferases"/>
    <property type="match status" value="1"/>
</dbReference>
<dbReference type="SUPFAM" id="SSF50729">
    <property type="entry name" value="PH domain-like"/>
    <property type="match status" value="1"/>
</dbReference>
<evidence type="ECO:0000256" key="1">
    <source>
        <dbReference type="ARBA" id="ARBA00022603"/>
    </source>
</evidence>
<keyword evidence="1 5" id="KW-0489">Methyltransferase</keyword>
<dbReference type="CDD" id="cd13359">
    <property type="entry name" value="PH_ELMO1_CED-12"/>
    <property type="match status" value="1"/>
</dbReference>
<comment type="function">
    <text evidence="4">Involved in cytoskeletal rearrangements required for phagocytosis of apoptotic cells and cell motility. Acts in association with DOCK1 and CRK. Was initially proposed to be required in complex with DOCK1 to activate Rac Rho small GTPases. May enhance the guanine nucleotide exchange factor (GEF) activity of DOCK1.</text>
</comment>
<dbReference type="PROSITE" id="PS51335">
    <property type="entry name" value="ELMO"/>
    <property type="match status" value="1"/>
</dbReference>
<dbReference type="PANTHER" id="PTHR46098">
    <property type="entry name" value="TRNA (CYTOSINE(38)-C(5))-METHYLTRANSFERASE"/>
    <property type="match status" value="1"/>
</dbReference>
<feature type="active site" evidence="5">
    <location>
        <position position="78"/>
    </location>
</feature>
<dbReference type="PANTHER" id="PTHR46098:SF1">
    <property type="entry name" value="TRNA (CYTOSINE(38)-C(5))-METHYLTRANSFERASE"/>
    <property type="match status" value="1"/>
</dbReference>
<accession>A0A9P9YV40</accession>
<dbReference type="Gene3D" id="3.40.50.150">
    <property type="entry name" value="Vaccinia Virus protein VP39"/>
    <property type="match status" value="1"/>
</dbReference>
<feature type="domain" description="ELMO" evidence="7">
    <location>
        <begin position="654"/>
        <end position="819"/>
    </location>
</feature>
<dbReference type="GO" id="GO:0008168">
    <property type="term" value="F:methyltransferase activity"/>
    <property type="evidence" value="ECO:0007669"/>
    <property type="project" value="UniProtKB-KW"/>
</dbReference>
<evidence type="ECO:0000313" key="9">
    <source>
        <dbReference type="Proteomes" id="UP001059596"/>
    </source>
</evidence>
<keyword evidence="2 5" id="KW-0808">Transferase</keyword>
<dbReference type="FunFam" id="2.30.29.30:FF:000053">
    <property type="entry name" value="Engulfment and cell motility protein 1"/>
    <property type="match status" value="1"/>
</dbReference>
<keyword evidence="9" id="KW-1185">Reference proteome</keyword>
<reference evidence="8" key="1">
    <citation type="journal article" date="2023" name="Genome Biol. Evol.">
        <title>Long-read-based Genome Assembly of Drosophila gunungcola Reveals Fewer Chemosensory Genes in Flower-breeding Species.</title>
        <authorList>
            <person name="Negi A."/>
            <person name="Liao B.Y."/>
            <person name="Yeh S.D."/>
        </authorList>
    </citation>
    <scope>NUCLEOTIDE SEQUENCE</scope>
    <source>
        <strain evidence="8">Sukarami</strain>
    </source>
</reference>
<dbReference type="PRINTS" id="PR00105">
    <property type="entry name" value="C5METTRFRASE"/>
</dbReference>
<evidence type="ECO:0000313" key="8">
    <source>
        <dbReference type="EMBL" id="KAI8043455.1"/>
    </source>
</evidence>
<keyword evidence="3 5" id="KW-0949">S-adenosyl-L-methionine</keyword>
<dbReference type="FunFam" id="3.40.50.150:FF:000285">
    <property type="entry name" value="tRNA (cytosine(38)-C(5))-methyltransferase"/>
    <property type="match status" value="1"/>
</dbReference>
<dbReference type="Pfam" id="PF04727">
    <property type="entry name" value="ELMO_CED12"/>
    <property type="match status" value="1"/>
</dbReference>
<evidence type="ECO:0000256" key="4">
    <source>
        <dbReference type="ARBA" id="ARBA00024863"/>
    </source>
</evidence>
<evidence type="ECO:0000256" key="3">
    <source>
        <dbReference type="ARBA" id="ARBA00022691"/>
    </source>
</evidence>
<dbReference type="GO" id="GO:0032259">
    <property type="term" value="P:methylation"/>
    <property type="evidence" value="ECO:0007669"/>
    <property type="project" value="UniProtKB-KW"/>
</dbReference>
<evidence type="ECO:0000256" key="5">
    <source>
        <dbReference type="PROSITE-ProRule" id="PRU01016"/>
    </source>
</evidence>
<dbReference type="Pfam" id="PF11841">
    <property type="entry name" value="ELMO_ARM"/>
    <property type="match status" value="1"/>
</dbReference>
<dbReference type="Gene3D" id="6.10.250.810">
    <property type="match status" value="1"/>
</dbReference>
<dbReference type="PROSITE" id="PS51679">
    <property type="entry name" value="SAM_MT_C5"/>
    <property type="match status" value="1"/>
</dbReference>
<dbReference type="NCBIfam" id="TIGR00675">
    <property type="entry name" value="dcm"/>
    <property type="match status" value="1"/>
</dbReference>
<evidence type="ECO:0000259" key="7">
    <source>
        <dbReference type="PROSITE" id="PS51335"/>
    </source>
</evidence>
<evidence type="ECO:0000256" key="2">
    <source>
        <dbReference type="ARBA" id="ARBA00022679"/>
    </source>
</evidence>
<dbReference type="AlphaFoldDB" id="A0A9P9YV40"/>
<dbReference type="InterPro" id="IPR011993">
    <property type="entry name" value="PH-like_dom_sf"/>
</dbReference>
<proteinExistence type="inferred from homology"/>
<dbReference type="Gene3D" id="2.30.29.30">
    <property type="entry name" value="Pleckstrin-homology domain (PH domain)/Phosphotyrosine-binding domain (PTB)"/>
    <property type="match status" value="1"/>
</dbReference>
<dbReference type="Pfam" id="PF16457">
    <property type="entry name" value="PH_12"/>
    <property type="match status" value="1"/>
</dbReference>
<name>A0A9P9YV40_9MUSC</name>
<comment type="similarity">
    <text evidence="5 6">Belongs to the class I-like SAM-binding methyltransferase superfamily. C5-methyltransferase family.</text>
</comment>